<dbReference type="KEGG" id="snep:Enr13x_05650"/>
<sequence>MPSRYEGELDAVLQSITKTIVVMANVSPTRKINLIKIGLAAVVVMCTGIPLARLAAQDVVAPEVLALGEIPVDETRRPLGSLYQRVWEDHRNFHSRDSLLLLGGSPKAAPRERPLNSDTEKRTTITQCVVAFYSVNIT</sequence>
<evidence type="ECO:0000313" key="1">
    <source>
        <dbReference type="EMBL" id="QDV40729.1"/>
    </source>
</evidence>
<reference evidence="1 2" key="1">
    <citation type="submission" date="2019-03" db="EMBL/GenBank/DDBJ databases">
        <title>Deep-cultivation of Planctomycetes and their phenomic and genomic characterization uncovers novel biology.</title>
        <authorList>
            <person name="Wiegand S."/>
            <person name="Jogler M."/>
            <person name="Boedeker C."/>
            <person name="Pinto D."/>
            <person name="Vollmers J."/>
            <person name="Rivas-Marin E."/>
            <person name="Kohn T."/>
            <person name="Peeters S.H."/>
            <person name="Heuer A."/>
            <person name="Rast P."/>
            <person name="Oberbeckmann S."/>
            <person name="Bunk B."/>
            <person name="Jeske O."/>
            <person name="Meyerdierks A."/>
            <person name="Storesund J.E."/>
            <person name="Kallscheuer N."/>
            <person name="Luecker S."/>
            <person name="Lage O.M."/>
            <person name="Pohl T."/>
            <person name="Merkel B.J."/>
            <person name="Hornburger P."/>
            <person name="Mueller R.-W."/>
            <person name="Bruemmer F."/>
            <person name="Labrenz M."/>
            <person name="Spormann A.M."/>
            <person name="Op den Camp H."/>
            <person name="Overmann J."/>
            <person name="Amann R."/>
            <person name="Jetten M.S.M."/>
            <person name="Mascher T."/>
            <person name="Medema M.H."/>
            <person name="Devos D.P."/>
            <person name="Kaster A.-K."/>
            <person name="Ovreas L."/>
            <person name="Rohde M."/>
            <person name="Galperin M.Y."/>
            <person name="Jogler C."/>
        </authorList>
    </citation>
    <scope>NUCLEOTIDE SEQUENCE [LARGE SCALE GENOMIC DNA]</scope>
    <source>
        <strain evidence="1 2">Enr13</strain>
    </source>
</reference>
<dbReference type="RefSeq" id="WP_145384554.1">
    <property type="nucleotide sequence ID" value="NZ_CP037423.1"/>
</dbReference>
<proteinExistence type="predicted"/>
<evidence type="ECO:0000313" key="2">
    <source>
        <dbReference type="Proteomes" id="UP000319004"/>
    </source>
</evidence>
<accession>A0A518HIU3</accession>
<organism evidence="1 2">
    <name type="scientific">Stieleria neptunia</name>
    <dbReference type="NCBI Taxonomy" id="2527979"/>
    <lineage>
        <taxon>Bacteria</taxon>
        <taxon>Pseudomonadati</taxon>
        <taxon>Planctomycetota</taxon>
        <taxon>Planctomycetia</taxon>
        <taxon>Pirellulales</taxon>
        <taxon>Pirellulaceae</taxon>
        <taxon>Stieleria</taxon>
    </lineage>
</organism>
<name>A0A518HIU3_9BACT</name>
<dbReference type="AlphaFoldDB" id="A0A518HIU3"/>
<protein>
    <submittedName>
        <fullName evidence="1">Uncharacterized protein</fullName>
    </submittedName>
</protein>
<dbReference type="Proteomes" id="UP000319004">
    <property type="component" value="Chromosome"/>
</dbReference>
<gene>
    <name evidence="1" type="ORF">Enr13x_05650</name>
</gene>
<dbReference type="OrthoDB" id="271145at2"/>
<keyword evidence="2" id="KW-1185">Reference proteome</keyword>
<dbReference type="EMBL" id="CP037423">
    <property type="protein sequence ID" value="QDV40729.1"/>
    <property type="molecule type" value="Genomic_DNA"/>
</dbReference>